<name>A0ABR3JPM4_9AGAR</name>
<evidence type="ECO:0000313" key="3">
    <source>
        <dbReference type="Proteomes" id="UP001556367"/>
    </source>
</evidence>
<sequence length="91" mass="10358">MAPSGDNETNSSGATTILYGNNYHEWAPDTQAYLQCKRLWGFIDGSREEPTYADDENPTRQEKLDMLDYIEGRSAPLVASTPPYIRRRRST</sequence>
<feature type="domain" description="Retrotransposon Copia-like N-terminal" evidence="1">
    <location>
        <begin position="17"/>
        <end position="50"/>
    </location>
</feature>
<dbReference type="Pfam" id="PF14244">
    <property type="entry name" value="Retrotran_gag_3"/>
    <property type="match status" value="1"/>
</dbReference>
<organism evidence="2 3">
    <name type="scientific">Hohenbuehelia grisea</name>
    <dbReference type="NCBI Taxonomy" id="104357"/>
    <lineage>
        <taxon>Eukaryota</taxon>
        <taxon>Fungi</taxon>
        <taxon>Dikarya</taxon>
        <taxon>Basidiomycota</taxon>
        <taxon>Agaricomycotina</taxon>
        <taxon>Agaricomycetes</taxon>
        <taxon>Agaricomycetidae</taxon>
        <taxon>Agaricales</taxon>
        <taxon>Pleurotineae</taxon>
        <taxon>Pleurotaceae</taxon>
        <taxon>Hohenbuehelia</taxon>
    </lineage>
</organism>
<gene>
    <name evidence="2" type="ORF">HGRIS_001547</name>
</gene>
<evidence type="ECO:0000259" key="1">
    <source>
        <dbReference type="Pfam" id="PF14244"/>
    </source>
</evidence>
<comment type="caution">
    <text evidence="2">The sequence shown here is derived from an EMBL/GenBank/DDBJ whole genome shotgun (WGS) entry which is preliminary data.</text>
</comment>
<keyword evidence="3" id="KW-1185">Reference proteome</keyword>
<dbReference type="Proteomes" id="UP001556367">
    <property type="component" value="Unassembled WGS sequence"/>
</dbReference>
<evidence type="ECO:0000313" key="2">
    <source>
        <dbReference type="EMBL" id="KAL0957770.1"/>
    </source>
</evidence>
<reference evidence="3" key="1">
    <citation type="submission" date="2024-06" db="EMBL/GenBank/DDBJ databases">
        <title>Multi-omics analyses provide insights into the biosynthesis of the anticancer antibiotic pleurotin in Hohenbuehelia grisea.</title>
        <authorList>
            <person name="Weaver J.A."/>
            <person name="Alberti F."/>
        </authorList>
    </citation>
    <scope>NUCLEOTIDE SEQUENCE [LARGE SCALE GENOMIC DNA]</scope>
    <source>
        <strain evidence="3">T-177</strain>
    </source>
</reference>
<dbReference type="EMBL" id="JASNQZ010000005">
    <property type="protein sequence ID" value="KAL0957770.1"/>
    <property type="molecule type" value="Genomic_DNA"/>
</dbReference>
<proteinExistence type="predicted"/>
<dbReference type="InterPro" id="IPR029472">
    <property type="entry name" value="Copia-like_N"/>
</dbReference>
<accession>A0ABR3JPM4</accession>
<protein>
    <recommendedName>
        <fullName evidence="1">Retrotransposon Copia-like N-terminal domain-containing protein</fullName>
    </recommendedName>
</protein>